<feature type="transmembrane region" description="Helical" evidence="2">
    <location>
        <begin position="122"/>
        <end position="144"/>
    </location>
</feature>
<sequence>MTSPQNPWQQGGYPQGGTPSGGFPQQPYPQGGYQQQYPQAGYQQAPYSAPPVPQQEMSQVPRPITVEIAFWISVVVPLLATVLSVVSYMLLQGYLNDVVAGATDPDMPSEFNEGMSSLVNGIMLFTFIFITVIFLILTALWILFGFKMRAGRNWARITLTVFASLWLVNAIVSLIGGGNVTFSGEMPDVPLPTSYFVMSYSQAGLGLLSMAAFITLVFLKPSNWFFSANSRTY</sequence>
<proteinExistence type="predicted"/>
<dbReference type="SUPFAM" id="SSF81995">
    <property type="entry name" value="beta-sandwich domain of Sec23/24"/>
    <property type="match status" value="1"/>
</dbReference>
<evidence type="ECO:0000313" key="3">
    <source>
        <dbReference type="EMBL" id="MDA3628082.1"/>
    </source>
</evidence>
<feature type="transmembrane region" description="Helical" evidence="2">
    <location>
        <begin position="195"/>
        <end position="219"/>
    </location>
</feature>
<gene>
    <name evidence="3" type="ORF">OU415_21795</name>
</gene>
<keyword evidence="4" id="KW-1185">Reference proteome</keyword>
<feature type="transmembrane region" description="Helical" evidence="2">
    <location>
        <begin position="68"/>
        <end position="91"/>
    </location>
</feature>
<feature type="region of interest" description="Disordered" evidence="1">
    <location>
        <begin position="1"/>
        <end position="36"/>
    </location>
</feature>
<name>A0ABT4V468_9PSEU</name>
<keyword evidence="2" id="KW-0472">Membrane</keyword>
<dbReference type="RefSeq" id="WP_270950789.1">
    <property type="nucleotide sequence ID" value="NZ_JAQGLA010000038.1"/>
</dbReference>
<organism evidence="3 4">
    <name type="scientific">Saccharopolyspora oryzae</name>
    <dbReference type="NCBI Taxonomy" id="2997343"/>
    <lineage>
        <taxon>Bacteria</taxon>
        <taxon>Bacillati</taxon>
        <taxon>Actinomycetota</taxon>
        <taxon>Actinomycetes</taxon>
        <taxon>Pseudonocardiales</taxon>
        <taxon>Pseudonocardiaceae</taxon>
        <taxon>Saccharopolyspora</taxon>
    </lineage>
</organism>
<keyword evidence="2" id="KW-1133">Transmembrane helix</keyword>
<evidence type="ECO:0000256" key="2">
    <source>
        <dbReference type="SAM" id="Phobius"/>
    </source>
</evidence>
<protein>
    <submittedName>
        <fullName evidence="3">Uncharacterized protein</fullName>
    </submittedName>
</protein>
<comment type="caution">
    <text evidence="3">The sequence shown here is derived from an EMBL/GenBank/DDBJ whole genome shotgun (WGS) entry which is preliminary data.</text>
</comment>
<feature type="compositionally biased region" description="Low complexity" evidence="1">
    <location>
        <begin position="21"/>
        <end position="36"/>
    </location>
</feature>
<feature type="compositionally biased region" description="Low complexity" evidence="1">
    <location>
        <begin position="1"/>
        <end position="12"/>
    </location>
</feature>
<accession>A0ABT4V468</accession>
<dbReference type="Proteomes" id="UP001210380">
    <property type="component" value="Unassembled WGS sequence"/>
</dbReference>
<reference evidence="3 4" key="1">
    <citation type="submission" date="2022-11" db="EMBL/GenBank/DDBJ databases">
        <title>Draft genome sequence of Saccharopolyspora sp. WRP15-2 isolated from rhizosphere soils of wild rice in Thailand.</title>
        <authorList>
            <person name="Duangmal K."/>
            <person name="Kammanee S."/>
            <person name="Muangham S."/>
        </authorList>
    </citation>
    <scope>NUCLEOTIDE SEQUENCE [LARGE SCALE GENOMIC DNA]</scope>
    <source>
        <strain evidence="3 4">WRP15-2</strain>
    </source>
</reference>
<evidence type="ECO:0000313" key="4">
    <source>
        <dbReference type="Proteomes" id="UP001210380"/>
    </source>
</evidence>
<dbReference type="EMBL" id="JAQGLA010000038">
    <property type="protein sequence ID" value="MDA3628082.1"/>
    <property type="molecule type" value="Genomic_DNA"/>
</dbReference>
<evidence type="ECO:0000256" key="1">
    <source>
        <dbReference type="SAM" id="MobiDB-lite"/>
    </source>
</evidence>
<feature type="transmembrane region" description="Helical" evidence="2">
    <location>
        <begin position="156"/>
        <end position="175"/>
    </location>
</feature>
<keyword evidence="2" id="KW-0812">Transmembrane</keyword>